<keyword evidence="2" id="KW-1185">Reference proteome</keyword>
<evidence type="ECO:0000313" key="2">
    <source>
        <dbReference type="Proteomes" id="UP001176941"/>
    </source>
</evidence>
<protein>
    <submittedName>
        <fullName evidence="1">Uncharacterized protein</fullName>
    </submittedName>
</protein>
<dbReference type="Proteomes" id="UP001176941">
    <property type="component" value="Chromosome 18"/>
</dbReference>
<gene>
    <name evidence="1" type="ORF">MRATA1EN1_LOCUS7972</name>
</gene>
<sequence>MPPARGALRPRRPEASIRAGLRQVFRAPGTTAPAHSRARRRTAATCAHLMPGFCDGVLTSRRHVKWAGLNARWVGRRRLLVG</sequence>
<name>A0ABN8YBV1_RANTA</name>
<dbReference type="EMBL" id="OX459954">
    <property type="protein sequence ID" value="CAI9159010.1"/>
    <property type="molecule type" value="Genomic_DNA"/>
</dbReference>
<evidence type="ECO:0000313" key="1">
    <source>
        <dbReference type="EMBL" id="CAI9159010.1"/>
    </source>
</evidence>
<reference evidence="1" key="1">
    <citation type="submission" date="2023-04" db="EMBL/GenBank/DDBJ databases">
        <authorList>
            <consortium name="ELIXIR-Norway"/>
        </authorList>
    </citation>
    <scope>NUCLEOTIDE SEQUENCE [LARGE SCALE GENOMIC DNA]</scope>
</reference>
<proteinExistence type="predicted"/>
<accession>A0ABN8YBV1</accession>
<organism evidence="1 2">
    <name type="scientific">Rangifer tarandus platyrhynchus</name>
    <name type="common">Svalbard reindeer</name>
    <dbReference type="NCBI Taxonomy" id="3082113"/>
    <lineage>
        <taxon>Eukaryota</taxon>
        <taxon>Metazoa</taxon>
        <taxon>Chordata</taxon>
        <taxon>Craniata</taxon>
        <taxon>Vertebrata</taxon>
        <taxon>Euteleostomi</taxon>
        <taxon>Mammalia</taxon>
        <taxon>Eutheria</taxon>
        <taxon>Laurasiatheria</taxon>
        <taxon>Artiodactyla</taxon>
        <taxon>Ruminantia</taxon>
        <taxon>Pecora</taxon>
        <taxon>Cervidae</taxon>
        <taxon>Odocoileinae</taxon>
        <taxon>Rangifer</taxon>
    </lineage>
</organism>